<dbReference type="InterPro" id="IPR013762">
    <property type="entry name" value="Integrase-like_cat_sf"/>
</dbReference>
<dbReference type="CDD" id="cd00397">
    <property type="entry name" value="DNA_BRE_C"/>
    <property type="match status" value="1"/>
</dbReference>
<reference evidence="3 4" key="1">
    <citation type="submission" date="2019-10" db="EMBL/GenBank/DDBJ databases">
        <title>Evaluation of single-gene subtyping targets for Pseudomonas.</title>
        <authorList>
            <person name="Reichler S.J."/>
            <person name="Orsi R.H."/>
            <person name="Wiedmann M."/>
            <person name="Martin N.H."/>
            <person name="Murphy S.I."/>
        </authorList>
    </citation>
    <scope>NUCLEOTIDE SEQUENCE [LARGE SCALE GENOMIC DNA]</scope>
    <source>
        <strain evidence="3 4">FSL R10-3254</strain>
    </source>
</reference>
<dbReference type="GO" id="GO:0003677">
    <property type="term" value="F:DNA binding"/>
    <property type="evidence" value="ECO:0007669"/>
    <property type="project" value="InterPro"/>
</dbReference>
<comment type="caution">
    <text evidence="3">The sequence shown here is derived from an EMBL/GenBank/DDBJ whole genome shotgun (WGS) entry which is preliminary data.</text>
</comment>
<dbReference type="Gene3D" id="1.10.443.10">
    <property type="entry name" value="Intergrase catalytic core"/>
    <property type="match status" value="1"/>
</dbReference>
<gene>
    <name evidence="3" type="ORF">GHO39_24140</name>
</gene>
<feature type="region of interest" description="Disordered" evidence="2">
    <location>
        <begin position="1"/>
        <end position="23"/>
    </location>
</feature>
<dbReference type="EMBL" id="WIWI01000091">
    <property type="protein sequence ID" value="MQT92197.1"/>
    <property type="molecule type" value="Genomic_DNA"/>
</dbReference>
<dbReference type="SUPFAM" id="SSF56349">
    <property type="entry name" value="DNA breaking-rejoining enzymes"/>
    <property type="match status" value="1"/>
</dbReference>
<name>A0A7X2C6D4_9PSED</name>
<dbReference type="GO" id="GO:0006310">
    <property type="term" value="P:DNA recombination"/>
    <property type="evidence" value="ECO:0007669"/>
    <property type="project" value="UniProtKB-KW"/>
</dbReference>
<protein>
    <recommendedName>
        <fullName evidence="5">Tyrosine-type recombinase/integrase</fullName>
    </recommendedName>
</protein>
<dbReference type="RefSeq" id="WP_153330604.1">
    <property type="nucleotide sequence ID" value="NZ_WIWI01000091.1"/>
</dbReference>
<dbReference type="GO" id="GO:0015074">
    <property type="term" value="P:DNA integration"/>
    <property type="evidence" value="ECO:0007669"/>
    <property type="project" value="InterPro"/>
</dbReference>
<proteinExistence type="predicted"/>
<keyword evidence="1" id="KW-0233">DNA recombination</keyword>
<organism evidence="3 4">
    <name type="scientific">Pseudomonas helleri</name>
    <dbReference type="NCBI Taxonomy" id="1608996"/>
    <lineage>
        <taxon>Bacteria</taxon>
        <taxon>Pseudomonadati</taxon>
        <taxon>Pseudomonadota</taxon>
        <taxon>Gammaproteobacteria</taxon>
        <taxon>Pseudomonadales</taxon>
        <taxon>Pseudomonadaceae</taxon>
        <taxon>Pseudomonas</taxon>
    </lineage>
</organism>
<dbReference type="InterPro" id="IPR011010">
    <property type="entry name" value="DNA_brk_join_enz"/>
</dbReference>
<evidence type="ECO:0000256" key="2">
    <source>
        <dbReference type="SAM" id="MobiDB-lite"/>
    </source>
</evidence>
<evidence type="ECO:0000313" key="3">
    <source>
        <dbReference type="EMBL" id="MQT92197.1"/>
    </source>
</evidence>
<accession>A0A7X2C6D4</accession>
<evidence type="ECO:0000256" key="1">
    <source>
        <dbReference type="ARBA" id="ARBA00023172"/>
    </source>
</evidence>
<evidence type="ECO:0008006" key="5">
    <source>
        <dbReference type="Google" id="ProtNLM"/>
    </source>
</evidence>
<dbReference type="Proteomes" id="UP000489190">
    <property type="component" value="Unassembled WGS sequence"/>
</dbReference>
<sequence length="209" mass="23564">MVFGSIAPQTPDSKLARKPKPSKIRSVPRADLKALYDHLKGNGFIDEAASLILANYLGVRPCEMRTITVINNQVHIIGGKKSAPLHRGADRTLIIENSKVLRLVRQAASWMSNCPRTNTAIRDRLRKECRALWPRRKHHPTLKSFRHQLGSNLKASGESAKALAYIMGHQSTDSVSREKTIGQIEFPAATRGHWFHEMKARREAKTRDM</sequence>
<evidence type="ECO:0000313" key="4">
    <source>
        <dbReference type="Proteomes" id="UP000489190"/>
    </source>
</evidence>
<dbReference type="AlphaFoldDB" id="A0A7X2C6D4"/>